<dbReference type="PANTHER" id="PTHR13847">
    <property type="entry name" value="SARCOSINE DEHYDROGENASE-RELATED"/>
    <property type="match status" value="1"/>
</dbReference>
<sequence>MEQKKIIIIGAGVVGSSLAYFLSKLGQNNITVIEQGPLFETGGSTSHAPGLVFQLNFSKLMTVFANQTVEVFQELNSPEFPTYHPVGSIELANTPERLEDLKRKAGVAKSWGVEAVILSPDECAKKNPLLDPTQILGGLYVATDGIAKPLRAVDKMAEFSKSCGVQFYGRTEVTDVEIINNQVKAVETTAGRFEADIVICCAGFWGPRIGEMVGVTIPLQPMAHQYVVTEDLPELANETDEISLPMLRHQDSALYYRQLFNGIGIGSYQHRPLPVEVSNITKYGETKDMPSVKPFTQEDFEKPWQDAQKLLPTLKDTGLKKGINGIFSFTPDGMPLLGESKVQGFWVAEAIWVTHSAGIAKSVAEWIVNGAPTLDLELCDINRFDTYAQSPFYYKSRSIENYATVYDIHHPYEASSSSRDMRLTPYFGRQKELGGVFNEKSGWEQPQWYMINQTLLSSYKKTLHHRTGWAAKHWSPIVEAEQLHAKAHTALFDVTAEKKRLEISGKGVIPFFQQLTTSNIDIPIGQVTKTLMLHELGGIKDELTVIRLDLAKFTVLCSGATEASWIEKKARSFTDIQIVDLSSGTCELQLIGPKAKFVVDAFDQVFDEPNQVKAFYIGTANVLSYFTKLGDLELYSFTTTSDQGLTLWDELMNAGDSYHIVPAGKRALEHLRIEAFSVKCGKDYWSEHDPFEIGLESMVDVSKTDFIGKPALITRQEQGPNFVSTKYIFDDPSIVVMGYEPVFVEDQVVGFVTSAGYSYELGRCVVIALVNPAVVNKPVQIEYFGQCYDADSEPSIIKVEGVTR</sequence>
<dbReference type="EMBL" id="RXNT01000013">
    <property type="protein sequence ID" value="RTR29177.1"/>
    <property type="molecule type" value="Genomic_DNA"/>
</dbReference>
<dbReference type="InterPro" id="IPR027266">
    <property type="entry name" value="TrmE/GcvT-like"/>
</dbReference>
<dbReference type="GO" id="GO:0005737">
    <property type="term" value="C:cytoplasm"/>
    <property type="evidence" value="ECO:0007669"/>
    <property type="project" value="TreeGrafter"/>
</dbReference>
<feature type="domain" description="GCVT N-terminal" evidence="3">
    <location>
        <begin position="429"/>
        <end position="703"/>
    </location>
</feature>
<evidence type="ECO:0000259" key="2">
    <source>
        <dbReference type="Pfam" id="PF01266"/>
    </source>
</evidence>
<protein>
    <submittedName>
        <fullName evidence="6">FAD-dependent oxidoreductase</fullName>
    </submittedName>
</protein>
<organism evidence="6 7">
    <name type="scientific">Bacillus yapensis</name>
    <dbReference type="NCBI Taxonomy" id="2492960"/>
    <lineage>
        <taxon>Bacteria</taxon>
        <taxon>Bacillati</taxon>
        <taxon>Bacillota</taxon>
        <taxon>Bacilli</taxon>
        <taxon>Bacillales</taxon>
        <taxon>Bacillaceae</taxon>
        <taxon>Bacillus</taxon>
    </lineage>
</organism>
<dbReference type="SUPFAM" id="SSF103025">
    <property type="entry name" value="Folate-binding domain"/>
    <property type="match status" value="1"/>
</dbReference>
<keyword evidence="7" id="KW-1185">Reference proteome</keyword>
<dbReference type="OrthoDB" id="9794226at2"/>
<dbReference type="Gene3D" id="3.30.9.10">
    <property type="entry name" value="D-Amino Acid Oxidase, subunit A, domain 2"/>
    <property type="match status" value="1"/>
</dbReference>
<name>A0A431W104_9BACI</name>
<evidence type="ECO:0000259" key="4">
    <source>
        <dbReference type="Pfam" id="PF08669"/>
    </source>
</evidence>
<evidence type="ECO:0000313" key="7">
    <source>
        <dbReference type="Proteomes" id="UP000271374"/>
    </source>
</evidence>
<evidence type="ECO:0000313" key="6">
    <source>
        <dbReference type="EMBL" id="RTR29177.1"/>
    </source>
</evidence>
<dbReference type="Gene3D" id="3.50.50.60">
    <property type="entry name" value="FAD/NAD(P)-binding domain"/>
    <property type="match status" value="1"/>
</dbReference>
<accession>A0A431W104</accession>
<dbReference type="SUPFAM" id="SSF51905">
    <property type="entry name" value="FAD/NAD(P)-binding domain"/>
    <property type="match status" value="1"/>
</dbReference>
<dbReference type="Gene3D" id="2.40.30.110">
    <property type="entry name" value="Aminomethyltransferase beta-barrel domains"/>
    <property type="match status" value="1"/>
</dbReference>
<dbReference type="InterPro" id="IPR006076">
    <property type="entry name" value="FAD-dep_OxRdtase"/>
</dbReference>
<dbReference type="Pfam" id="PF01571">
    <property type="entry name" value="GCV_T"/>
    <property type="match status" value="1"/>
</dbReference>
<dbReference type="Pfam" id="PF08669">
    <property type="entry name" value="GCV_T_C"/>
    <property type="match status" value="1"/>
</dbReference>
<proteinExistence type="inferred from homology"/>
<comment type="similarity">
    <text evidence="1">Belongs to the GcvT family.</text>
</comment>
<dbReference type="Pfam" id="PF16350">
    <property type="entry name" value="FAO_M"/>
    <property type="match status" value="1"/>
</dbReference>
<dbReference type="InterPro" id="IPR006222">
    <property type="entry name" value="GCVT_N"/>
</dbReference>
<dbReference type="PANTHER" id="PTHR13847:SF181">
    <property type="entry name" value="TRANSFERASE CAF17, MITOCHONDRIAL-RELATED"/>
    <property type="match status" value="1"/>
</dbReference>
<evidence type="ECO:0000259" key="3">
    <source>
        <dbReference type="Pfam" id="PF01571"/>
    </source>
</evidence>
<dbReference type="InterPro" id="IPR032503">
    <property type="entry name" value="FAO_M"/>
</dbReference>
<feature type="domain" description="FAD dependent oxidoreductase" evidence="2">
    <location>
        <begin position="5"/>
        <end position="366"/>
    </location>
</feature>
<evidence type="ECO:0000259" key="5">
    <source>
        <dbReference type="Pfam" id="PF16350"/>
    </source>
</evidence>
<dbReference type="InterPro" id="IPR013977">
    <property type="entry name" value="GcvT_C"/>
</dbReference>
<dbReference type="SUPFAM" id="SSF54373">
    <property type="entry name" value="FAD-linked reductases, C-terminal domain"/>
    <property type="match status" value="1"/>
</dbReference>
<evidence type="ECO:0000256" key="1">
    <source>
        <dbReference type="ARBA" id="ARBA00008609"/>
    </source>
</evidence>
<reference evidence="6 7" key="1">
    <citation type="submission" date="2018-12" db="EMBL/GenBank/DDBJ databases">
        <title>Bacillus yapensis draft genome sequence.</title>
        <authorList>
            <person name="Yu L."/>
            <person name="Xu X."/>
            <person name="Tang X."/>
        </authorList>
    </citation>
    <scope>NUCLEOTIDE SEQUENCE [LARGE SCALE GENOMIC DNA]</scope>
    <source>
        <strain evidence="6 7">XXST-01</strain>
    </source>
</reference>
<dbReference type="Gene3D" id="3.30.70.1400">
    <property type="entry name" value="Aminomethyltransferase beta-barrel domains"/>
    <property type="match status" value="1"/>
</dbReference>
<comment type="caution">
    <text evidence="6">The sequence shown here is derived from an EMBL/GenBank/DDBJ whole genome shotgun (WGS) entry which is preliminary data.</text>
</comment>
<dbReference type="Proteomes" id="UP000271374">
    <property type="component" value="Unassembled WGS sequence"/>
</dbReference>
<dbReference type="Pfam" id="PF01266">
    <property type="entry name" value="DAO"/>
    <property type="match status" value="1"/>
</dbReference>
<feature type="domain" description="FAD dependent oxidoreductase central" evidence="5">
    <location>
        <begin position="369"/>
        <end position="423"/>
    </location>
</feature>
<dbReference type="InterPro" id="IPR029043">
    <property type="entry name" value="GcvT/YgfZ_C"/>
</dbReference>
<dbReference type="AlphaFoldDB" id="A0A431W104"/>
<dbReference type="SUPFAM" id="SSF101790">
    <property type="entry name" value="Aminomethyltransferase beta-barrel domain"/>
    <property type="match status" value="1"/>
</dbReference>
<dbReference type="InterPro" id="IPR036188">
    <property type="entry name" value="FAD/NAD-bd_sf"/>
</dbReference>
<feature type="domain" description="Aminomethyltransferase C-terminal" evidence="4">
    <location>
        <begin position="730"/>
        <end position="790"/>
    </location>
</feature>
<dbReference type="Gene3D" id="3.30.1360.120">
    <property type="entry name" value="Probable tRNA modification gtpase trme, domain 1"/>
    <property type="match status" value="1"/>
</dbReference>
<dbReference type="RefSeq" id="WP_126409730.1">
    <property type="nucleotide sequence ID" value="NZ_RXNT01000013.1"/>
</dbReference>
<gene>
    <name evidence="6" type="ORF">EKG37_15710</name>
</gene>